<dbReference type="Proteomes" id="UP000515806">
    <property type="component" value="Chromosome"/>
</dbReference>
<dbReference type="CDD" id="cd03139">
    <property type="entry name" value="GATase1_PfpI_2"/>
    <property type="match status" value="1"/>
</dbReference>
<name>A0A7G9QN51_9SPHI</name>
<dbReference type="EMBL" id="CP060723">
    <property type="protein sequence ID" value="QNN44776.1"/>
    <property type="molecule type" value="Genomic_DNA"/>
</dbReference>
<reference evidence="2 3" key="1">
    <citation type="submission" date="2020-08" db="EMBL/GenBank/DDBJ databases">
        <title>Genome sequence of Pedobacter roseus KACC 11594T.</title>
        <authorList>
            <person name="Hyun D.-W."/>
            <person name="Bae J.-W."/>
        </authorList>
    </citation>
    <scope>NUCLEOTIDE SEQUENCE [LARGE SCALE GENOMIC DNA]</scope>
    <source>
        <strain evidence="2 3">KACC 11594</strain>
    </source>
</reference>
<gene>
    <name evidence="2" type="ORF">H9L23_12155</name>
</gene>
<dbReference type="KEGG" id="proe:H9L23_12155"/>
<feature type="domain" description="DJ-1/PfpI" evidence="1">
    <location>
        <begin position="7"/>
        <end position="181"/>
    </location>
</feature>
<dbReference type="PANTHER" id="PTHR43130">
    <property type="entry name" value="ARAC-FAMILY TRANSCRIPTIONAL REGULATOR"/>
    <property type="match status" value="1"/>
</dbReference>
<dbReference type="InterPro" id="IPR002818">
    <property type="entry name" value="DJ-1/PfpI"/>
</dbReference>
<dbReference type="SUPFAM" id="SSF52317">
    <property type="entry name" value="Class I glutamine amidotransferase-like"/>
    <property type="match status" value="1"/>
</dbReference>
<evidence type="ECO:0000313" key="3">
    <source>
        <dbReference type="Proteomes" id="UP000515806"/>
    </source>
</evidence>
<proteinExistence type="predicted"/>
<dbReference type="Pfam" id="PF01965">
    <property type="entry name" value="DJ-1_PfpI"/>
    <property type="match status" value="1"/>
</dbReference>
<evidence type="ECO:0000259" key="1">
    <source>
        <dbReference type="Pfam" id="PF01965"/>
    </source>
</evidence>
<keyword evidence="3" id="KW-1185">Reference proteome</keyword>
<accession>A0A7G9QN51</accession>
<dbReference type="InterPro" id="IPR029062">
    <property type="entry name" value="Class_I_gatase-like"/>
</dbReference>
<sequence>MDKKINVAVLIYPGVELIDMNGPLDVFVKTNRYNQDKYHVFTVAESAKKIKSERLVVNITPDFTLKNCPQPYIIVIPGQIMPEGSTLSFGSGSDKLIKWIIGKAKNPEIVIMSVCIGVYILAKTGLLSKKNATTHWAAIEDIQKEYPDINFIKNERYVADGNYVTTGGVTSGIDGALYLIEKLDGAKIAQEVADIMVYNRDAPLPPDTILP</sequence>
<dbReference type="Gene3D" id="3.40.50.880">
    <property type="match status" value="1"/>
</dbReference>
<dbReference type="PANTHER" id="PTHR43130:SF3">
    <property type="entry name" value="HTH-TYPE TRANSCRIPTIONAL REGULATOR RV1931C"/>
    <property type="match status" value="1"/>
</dbReference>
<protein>
    <submittedName>
        <fullName evidence="2">DJ-1/PfpI family protein</fullName>
    </submittedName>
</protein>
<dbReference type="AlphaFoldDB" id="A0A7G9QN51"/>
<evidence type="ECO:0000313" key="2">
    <source>
        <dbReference type="EMBL" id="QNN44776.1"/>
    </source>
</evidence>
<dbReference type="InterPro" id="IPR052158">
    <property type="entry name" value="INH-QAR"/>
</dbReference>
<organism evidence="2 3">
    <name type="scientific">Pedobacter roseus</name>
    <dbReference type="NCBI Taxonomy" id="336820"/>
    <lineage>
        <taxon>Bacteria</taxon>
        <taxon>Pseudomonadati</taxon>
        <taxon>Bacteroidota</taxon>
        <taxon>Sphingobacteriia</taxon>
        <taxon>Sphingobacteriales</taxon>
        <taxon>Sphingobacteriaceae</taxon>
        <taxon>Pedobacter</taxon>
    </lineage>
</organism>
<dbReference type="RefSeq" id="WP_187595205.1">
    <property type="nucleotide sequence ID" value="NZ_CP060723.1"/>
</dbReference>